<organism evidence="1">
    <name type="scientific">Pseudo-nitzschia australis</name>
    <dbReference type="NCBI Taxonomy" id="44445"/>
    <lineage>
        <taxon>Eukaryota</taxon>
        <taxon>Sar</taxon>
        <taxon>Stramenopiles</taxon>
        <taxon>Ochrophyta</taxon>
        <taxon>Bacillariophyta</taxon>
        <taxon>Bacillariophyceae</taxon>
        <taxon>Bacillariophycidae</taxon>
        <taxon>Bacillariales</taxon>
        <taxon>Bacillariaceae</taxon>
        <taxon>Pseudo-nitzschia</taxon>
    </lineage>
</organism>
<proteinExistence type="predicted"/>
<accession>A0A7S4APJ5</accession>
<dbReference type="AlphaFoldDB" id="A0A7S4APJ5"/>
<name>A0A7S4APJ5_9STRA</name>
<sequence>MLSVTAKPFHPIMGTEVDSIIYNDGIPSCCFQGTDSEFLHSITDEAIDEAFPPSAQEAAELEAVEVFVEMMAALAHLEEKEEMTRFSDDHKGLGKRWMARRELESKPRPAKHLVERVLHSQHTGTPNITDLIPFDAEKNHPSLRDHRMRQREIARITRMTTPHMKMKEKIRPKKANAYPAAPQAKLKI</sequence>
<dbReference type="EMBL" id="HBIX01021899">
    <property type="protein sequence ID" value="CAE0722572.1"/>
    <property type="molecule type" value="Transcribed_RNA"/>
</dbReference>
<evidence type="ECO:0000313" key="1">
    <source>
        <dbReference type="EMBL" id="CAE0722572.1"/>
    </source>
</evidence>
<gene>
    <name evidence="1" type="ORF">PAUS00366_LOCUS15328</name>
</gene>
<reference evidence="1" key="1">
    <citation type="submission" date="2021-01" db="EMBL/GenBank/DDBJ databases">
        <authorList>
            <person name="Corre E."/>
            <person name="Pelletier E."/>
            <person name="Niang G."/>
            <person name="Scheremetjew M."/>
            <person name="Finn R."/>
            <person name="Kale V."/>
            <person name="Holt S."/>
            <person name="Cochrane G."/>
            <person name="Meng A."/>
            <person name="Brown T."/>
            <person name="Cohen L."/>
        </authorList>
    </citation>
    <scope>NUCLEOTIDE SEQUENCE</scope>
    <source>
        <strain evidence="1">10249 10 AB</strain>
    </source>
</reference>
<protein>
    <submittedName>
        <fullName evidence="1">Uncharacterized protein</fullName>
    </submittedName>
</protein>